<dbReference type="GO" id="GO:0005886">
    <property type="term" value="C:plasma membrane"/>
    <property type="evidence" value="ECO:0007669"/>
    <property type="project" value="TreeGrafter"/>
</dbReference>
<dbReference type="PANTHER" id="PTHR22777">
    <property type="entry name" value="HEMOLYSIN-RELATED"/>
    <property type="match status" value="1"/>
</dbReference>
<dbReference type="Pfam" id="PF03471">
    <property type="entry name" value="CorC_HlyC"/>
    <property type="match status" value="1"/>
</dbReference>
<evidence type="ECO:0000313" key="11">
    <source>
        <dbReference type="EMBL" id="SFN50172.1"/>
    </source>
</evidence>
<protein>
    <recommendedName>
        <fullName evidence="8">Magnesium and cobalt efflux protein CorC</fullName>
    </recommendedName>
</protein>
<keyword evidence="2" id="KW-0813">Transport</keyword>
<dbReference type="Pfam" id="PF21917">
    <property type="entry name" value="NMB0537_N"/>
    <property type="match status" value="1"/>
</dbReference>
<dbReference type="InterPro" id="IPR036318">
    <property type="entry name" value="FAD-bd_PCMH-like_sf"/>
</dbReference>
<evidence type="ECO:0000256" key="3">
    <source>
        <dbReference type="ARBA" id="ARBA00022737"/>
    </source>
</evidence>
<dbReference type="AlphaFoldDB" id="A0A1I4ZIT4"/>
<dbReference type="InterPro" id="IPR005170">
    <property type="entry name" value="Transptr-assoc_dom"/>
</dbReference>
<dbReference type="InterPro" id="IPR044751">
    <property type="entry name" value="Ion_transp-like_CBS"/>
</dbReference>
<dbReference type="InterPro" id="IPR000644">
    <property type="entry name" value="CBS_dom"/>
</dbReference>
<dbReference type="InterPro" id="IPR016169">
    <property type="entry name" value="FAD-bd_PCMH_sub2"/>
</dbReference>
<dbReference type="STRING" id="53341.SAMN05421579_10684"/>
<keyword evidence="6" id="KW-0170">Cobalt</keyword>
<dbReference type="PANTHER" id="PTHR22777:SF27">
    <property type="entry name" value="MAGNESIUM AND COBALT EFFLUX PROTEIN CORC"/>
    <property type="match status" value="1"/>
</dbReference>
<name>A0A1I4ZIT4_9GAMM</name>
<dbReference type="SMART" id="SM01091">
    <property type="entry name" value="CorC_HlyC"/>
    <property type="match status" value="1"/>
</dbReference>
<keyword evidence="4" id="KW-0460">Magnesium</keyword>
<dbReference type="SUPFAM" id="SSF54631">
    <property type="entry name" value="CBS-domain pair"/>
    <property type="match status" value="1"/>
</dbReference>
<dbReference type="Gene3D" id="3.30.465.10">
    <property type="match status" value="1"/>
</dbReference>
<comment type="function">
    <text evidence="7">Plays a role in the transport of magnesium and cobalt ions.</text>
</comment>
<dbReference type="FunFam" id="3.30.465.10:FF:000003">
    <property type="entry name" value="Magnesium and cobalt efflux protein corC"/>
    <property type="match status" value="1"/>
</dbReference>
<comment type="similarity">
    <text evidence="1">Belongs to the UPF0053 family.</text>
</comment>
<evidence type="ECO:0000259" key="10">
    <source>
        <dbReference type="PROSITE" id="PS51371"/>
    </source>
</evidence>
<dbReference type="GO" id="GO:0050660">
    <property type="term" value="F:flavin adenine dinucleotide binding"/>
    <property type="evidence" value="ECO:0007669"/>
    <property type="project" value="InterPro"/>
</dbReference>
<evidence type="ECO:0000256" key="6">
    <source>
        <dbReference type="ARBA" id="ARBA00023285"/>
    </source>
</evidence>
<dbReference type="PROSITE" id="PS51371">
    <property type="entry name" value="CBS"/>
    <property type="match status" value="2"/>
</dbReference>
<dbReference type="Pfam" id="PF00571">
    <property type="entry name" value="CBS"/>
    <property type="match status" value="2"/>
</dbReference>
<reference evidence="12" key="1">
    <citation type="submission" date="2016-10" db="EMBL/GenBank/DDBJ databases">
        <authorList>
            <person name="Varghese N."/>
            <person name="Submissions S."/>
        </authorList>
    </citation>
    <scope>NUCLEOTIDE SEQUENCE [LARGE SCALE GENOMIC DNA]</scope>
    <source>
        <strain evidence="12">DSM 16522</strain>
    </source>
</reference>
<keyword evidence="5 9" id="KW-0129">CBS domain</keyword>
<evidence type="ECO:0000256" key="2">
    <source>
        <dbReference type="ARBA" id="ARBA00022448"/>
    </source>
</evidence>
<proteinExistence type="inferred from homology"/>
<dbReference type="SUPFAM" id="SSF56176">
    <property type="entry name" value="FAD-binding/transporter-associated domain-like"/>
    <property type="match status" value="1"/>
</dbReference>
<evidence type="ECO:0000256" key="9">
    <source>
        <dbReference type="PROSITE-ProRule" id="PRU00703"/>
    </source>
</evidence>
<dbReference type="OrthoDB" id="9797674at2"/>
<dbReference type="InterPro" id="IPR054115">
    <property type="entry name" value="CorC_N"/>
</dbReference>
<organism evidence="11 12">
    <name type="scientific">Xenorhabdus japonica</name>
    <dbReference type="NCBI Taxonomy" id="53341"/>
    <lineage>
        <taxon>Bacteria</taxon>
        <taxon>Pseudomonadati</taxon>
        <taxon>Pseudomonadota</taxon>
        <taxon>Gammaproteobacteria</taxon>
        <taxon>Enterobacterales</taxon>
        <taxon>Morganellaceae</taxon>
        <taxon>Xenorhabdus</taxon>
    </lineage>
</organism>
<dbReference type="Gene3D" id="3.10.580.10">
    <property type="entry name" value="CBS-domain"/>
    <property type="match status" value="1"/>
</dbReference>
<keyword evidence="3" id="KW-0677">Repeat</keyword>
<evidence type="ECO:0000256" key="5">
    <source>
        <dbReference type="ARBA" id="ARBA00023122"/>
    </source>
</evidence>
<sequence length="292" mass="32971">MSDDHPSSSDSLGPKKGFFALLNQLFHGEPKNRDDLVELIRDSEQNDLIDPDTREMLEGVMDIADQRVRDIMIPRSQIVTLKRNQSLDECLDVIIESAHSRFPVISEDKDHIEGILMAKDLLPFMSTNAEPFSIDKVLRQAVVVPESKRVDRLLKEFRSQRYHMAIVIDEFGGVSGLVTIEDILELIVGEIEDEYDDDDDNDVRALSRHSYSVRALTQIEDFNDIFGTNFSDEEVDTIGGLVMQAFGHLPSRGESITIDGYLFKVAMSDSRKIIQVHVKIPDNADVPSLDKP</sequence>
<feature type="domain" description="CBS" evidence="10">
    <location>
        <begin position="137"/>
        <end position="194"/>
    </location>
</feature>
<dbReference type="Proteomes" id="UP000199011">
    <property type="component" value="Unassembled WGS sequence"/>
</dbReference>
<accession>A0A1I4ZIT4</accession>
<dbReference type="RefSeq" id="WP_092518115.1">
    <property type="nucleotide sequence ID" value="NZ_CAWRAH010000055.1"/>
</dbReference>
<keyword evidence="12" id="KW-1185">Reference proteome</keyword>
<dbReference type="InterPro" id="IPR046342">
    <property type="entry name" value="CBS_dom_sf"/>
</dbReference>
<evidence type="ECO:0000256" key="7">
    <source>
        <dbReference type="ARBA" id="ARBA00037273"/>
    </source>
</evidence>
<evidence type="ECO:0000256" key="1">
    <source>
        <dbReference type="ARBA" id="ARBA00006337"/>
    </source>
</evidence>
<gene>
    <name evidence="11" type="ORF">SAMN05421579_10684</name>
</gene>
<dbReference type="EMBL" id="FOVO01000006">
    <property type="protein sequence ID" value="SFN50172.1"/>
    <property type="molecule type" value="Genomic_DNA"/>
</dbReference>
<dbReference type="NCBIfam" id="NF011675">
    <property type="entry name" value="PRK15094.1"/>
    <property type="match status" value="1"/>
</dbReference>
<evidence type="ECO:0000256" key="8">
    <source>
        <dbReference type="ARBA" id="ARBA00040729"/>
    </source>
</evidence>
<dbReference type="FunFam" id="3.10.580.10:FF:000002">
    <property type="entry name" value="Magnesium/cobalt efflux protein CorC"/>
    <property type="match status" value="1"/>
</dbReference>
<evidence type="ECO:0000256" key="4">
    <source>
        <dbReference type="ARBA" id="ARBA00022842"/>
    </source>
</evidence>
<feature type="domain" description="CBS" evidence="10">
    <location>
        <begin position="72"/>
        <end position="132"/>
    </location>
</feature>
<dbReference type="SMART" id="SM00116">
    <property type="entry name" value="CBS"/>
    <property type="match status" value="2"/>
</dbReference>
<dbReference type="CDD" id="cd04590">
    <property type="entry name" value="CBS_pair_CorC_HlyC_assoc"/>
    <property type="match status" value="1"/>
</dbReference>
<evidence type="ECO:0000313" key="12">
    <source>
        <dbReference type="Proteomes" id="UP000199011"/>
    </source>
</evidence>